<dbReference type="AlphaFoldDB" id="A0A0G1U0E5"/>
<dbReference type="SUPFAM" id="SSF141000">
    <property type="entry name" value="Glu-tRNAGln amidotransferase C subunit"/>
    <property type="match status" value="1"/>
</dbReference>
<comment type="similarity">
    <text evidence="1">Belongs to the GatC family.</text>
</comment>
<protein>
    <recommendedName>
        <fullName evidence="1">Aspartyl/glutamyl-tRNA(Asn/Gln) amidotransferase subunit C</fullName>
        <shortName evidence="1">Asp/Glu-ADT subunit C</shortName>
        <ecNumber evidence="1">6.3.5.-</ecNumber>
    </recommendedName>
</protein>
<keyword evidence="1" id="KW-0648">Protein biosynthesis</keyword>
<keyword evidence="1" id="KW-0547">Nucleotide-binding</keyword>
<evidence type="ECO:0000313" key="2">
    <source>
        <dbReference type="EMBL" id="KKU87551.1"/>
    </source>
</evidence>
<dbReference type="GO" id="GO:0006412">
    <property type="term" value="P:translation"/>
    <property type="evidence" value="ECO:0007669"/>
    <property type="project" value="UniProtKB-UniRule"/>
</dbReference>
<evidence type="ECO:0000256" key="1">
    <source>
        <dbReference type="HAMAP-Rule" id="MF_00122"/>
    </source>
</evidence>
<dbReference type="GO" id="GO:0006450">
    <property type="term" value="P:regulation of translational fidelity"/>
    <property type="evidence" value="ECO:0007669"/>
    <property type="project" value="InterPro"/>
</dbReference>
<accession>A0A0G1U0E5</accession>
<organism evidence="2 3">
    <name type="scientific">Candidatus Gottesmanbacteria bacterium GW2011_GWA2_47_9</name>
    <dbReference type="NCBI Taxonomy" id="1618445"/>
    <lineage>
        <taxon>Bacteria</taxon>
        <taxon>Candidatus Gottesmaniibacteriota</taxon>
    </lineage>
</organism>
<dbReference type="HAMAP" id="MF_00122">
    <property type="entry name" value="GatC"/>
    <property type="match status" value="1"/>
</dbReference>
<name>A0A0G1U0E5_9BACT</name>
<dbReference type="InterPro" id="IPR036113">
    <property type="entry name" value="Asp/Glu-ADT_sf_sub_c"/>
</dbReference>
<comment type="catalytic activity">
    <reaction evidence="1">
        <text>L-aspartyl-tRNA(Asn) + L-glutamine + ATP + H2O = L-asparaginyl-tRNA(Asn) + L-glutamate + ADP + phosphate + 2 H(+)</text>
        <dbReference type="Rhea" id="RHEA:14513"/>
        <dbReference type="Rhea" id="RHEA-COMP:9674"/>
        <dbReference type="Rhea" id="RHEA-COMP:9677"/>
        <dbReference type="ChEBI" id="CHEBI:15377"/>
        <dbReference type="ChEBI" id="CHEBI:15378"/>
        <dbReference type="ChEBI" id="CHEBI:29985"/>
        <dbReference type="ChEBI" id="CHEBI:30616"/>
        <dbReference type="ChEBI" id="CHEBI:43474"/>
        <dbReference type="ChEBI" id="CHEBI:58359"/>
        <dbReference type="ChEBI" id="CHEBI:78515"/>
        <dbReference type="ChEBI" id="CHEBI:78516"/>
        <dbReference type="ChEBI" id="CHEBI:456216"/>
    </reaction>
</comment>
<comment type="function">
    <text evidence="1">Allows the formation of correctly charged Asn-tRNA(Asn) or Gln-tRNA(Gln) through the transamidation of misacylated Asp-tRNA(Asn) or Glu-tRNA(Gln) in organisms which lack either or both of asparaginyl-tRNA or glutaminyl-tRNA synthetases. The reaction takes place in the presence of glutamine and ATP through an activated phospho-Asp-tRNA(Asn) or phospho-Glu-tRNA(Gln).</text>
</comment>
<dbReference type="Pfam" id="PF02686">
    <property type="entry name" value="GatC"/>
    <property type="match status" value="1"/>
</dbReference>
<sequence>MSPVTFTPNDVVRIAALAKIPVTKTEETSLAAGFTTTMTVVEKLMELDVSKIPPASHISGLENVFREDIVDESRMFTQEQALSNAKRTYNGYFVVDQVLPGE</sequence>
<comment type="caution">
    <text evidence="2">The sequence shown here is derived from an EMBL/GenBank/DDBJ whole genome shotgun (WGS) entry which is preliminary data.</text>
</comment>
<dbReference type="GO" id="GO:0050567">
    <property type="term" value="F:glutaminyl-tRNA synthase (glutamine-hydrolyzing) activity"/>
    <property type="evidence" value="ECO:0007669"/>
    <property type="project" value="UniProtKB-UniRule"/>
</dbReference>
<dbReference type="GO" id="GO:0005524">
    <property type="term" value="F:ATP binding"/>
    <property type="evidence" value="ECO:0007669"/>
    <property type="project" value="UniProtKB-KW"/>
</dbReference>
<dbReference type="GO" id="GO:0016740">
    <property type="term" value="F:transferase activity"/>
    <property type="evidence" value="ECO:0007669"/>
    <property type="project" value="UniProtKB-KW"/>
</dbReference>
<dbReference type="InterPro" id="IPR003837">
    <property type="entry name" value="GatC"/>
</dbReference>
<dbReference type="Proteomes" id="UP000034739">
    <property type="component" value="Unassembled WGS sequence"/>
</dbReference>
<comment type="subunit">
    <text evidence="1">Heterotrimer of A, B and C subunits.</text>
</comment>
<dbReference type="EMBL" id="LCOY01000024">
    <property type="protein sequence ID" value="KKU87551.1"/>
    <property type="molecule type" value="Genomic_DNA"/>
</dbReference>
<dbReference type="EC" id="6.3.5.-" evidence="1"/>
<evidence type="ECO:0000313" key="3">
    <source>
        <dbReference type="Proteomes" id="UP000034739"/>
    </source>
</evidence>
<gene>
    <name evidence="1" type="primary">gatC</name>
    <name evidence="2" type="ORF">UY16_C0024G0003</name>
</gene>
<comment type="catalytic activity">
    <reaction evidence="1">
        <text>L-glutamyl-tRNA(Gln) + L-glutamine + ATP + H2O = L-glutaminyl-tRNA(Gln) + L-glutamate + ADP + phosphate + H(+)</text>
        <dbReference type="Rhea" id="RHEA:17521"/>
        <dbReference type="Rhea" id="RHEA-COMP:9681"/>
        <dbReference type="Rhea" id="RHEA-COMP:9684"/>
        <dbReference type="ChEBI" id="CHEBI:15377"/>
        <dbReference type="ChEBI" id="CHEBI:15378"/>
        <dbReference type="ChEBI" id="CHEBI:29985"/>
        <dbReference type="ChEBI" id="CHEBI:30616"/>
        <dbReference type="ChEBI" id="CHEBI:43474"/>
        <dbReference type="ChEBI" id="CHEBI:58359"/>
        <dbReference type="ChEBI" id="CHEBI:78520"/>
        <dbReference type="ChEBI" id="CHEBI:78521"/>
        <dbReference type="ChEBI" id="CHEBI:456216"/>
    </reaction>
</comment>
<dbReference type="NCBIfam" id="TIGR00135">
    <property type="entry name" value="gatC"/>
    <property type="match status" value="1"/>
</dbReference>
<keyword evidence="2" id="KW-0808">Transferase</keyword>
<reference evidence="2 3" key="1">
    <citation type="journal article" date="2015" name="Nature">
        <title>rRNA introns, odd ribosomes, and small enigmatic genomes across a large radiation of phyla.</title>
        <authorList>
            <person name="Brown C.T."/>
            <person name="Hug L.A."/>
            <person name="Thomas B.C."/>
            <person name="Sharon I."/>
            <person name="Castelle C.J."/>
            <person name="Singh A."/>
            <person name="Wilkins M.J."/>
            <person name="Williams K.H."/>
            <person name="Banfield J.F."/>
        </authorList>
    </citation>
    <scope>NUCLEOTIDE SEQUENCE [LARGE SCALE GENOMIC DNA]</scope>
</reference>
<keyword evidence="1" id="KW-0436">Ligase</keyword>
<dbReference type="GO" id="GO:0050566">
    <property type="term" value="F:asparaginyl-tRNA synthase (glutamine-hydrolyzing) activity"/>
    <property type="evidence" value="ECO:0007669"/>
    <property type="project" value="RHEA"/>
</dbReference>
<keyword evidence="1" id="KW-0067">ATP-binding</keyword>
<proteinExistence type="inferred from homology"/>